<comment type="caution">
    <text evidence="1">The sequence shown here is derived from an EMBL/GenBank/DDBJ whole genome shotgun (WGS) entry which is preliminary data.</text>
</comment>
<dbReference type="EMBL" id="BSXG01000001">
    <property type="protein sequence ID" value="GME22071.1"/>
    <property type="molecule type" value="Genomic_DNA"/>
</dbReference>
<evidence type="ECO:0000313" key="2">
    <source>
        <dbReference type="Proteomes" id="UP001165186"/>
    </source>
</evidence>
<accession>A0ACB5RNK5</accession>
<dbReference type="Proteomes" id="UP001165186">
    <property type="component" value="Unassembled WGS sequence"/>
</dbReference>
<keyword evidence="2" id="KW-1185">Reference proteome</keyword>
<evidence type="ECO:0000313" key="1">
    <source>
        <dbReference type="EMBL" id="GME22071.1"/>
    </source>
</evidence>
<protein>
    <submittedName>
        <fullName evidence="1">MFS transporter</fullName>
    </submittedName>
</protein>
<reference evidence="1" key="1">
    <citation type="submission" date="2024-09" db="EMBL/GenBank/DDBJ databases">
        <title>Draft Genome Sequences of Neofusicoccum parvum.</title>
        <authorList>
            <person name="Ashida A."/>
            <person name="Camagna M."/>
            <person name="Tanaka A."/>
            <person name="Takemoto D."/>
        </authorList>
    </citation>
    <scope>NUCLEOTIDE SEQUENCE</scope>
    <source>
        <strain evidence="1">PPO83</strain>
    </source>
</reference>
<organism evidence="1 2">
    <name type="scientific">Neofusicoccum parvum</name>
    <dbReference type="NCBI Taxonomy" id="310453"/>
    <lineage>
        <taxon>Eukaryota</taxon>
        <taxon>Fungi</taxon>
        <taxon>Dikarya</taxon>
        <taxon>Ascomycota</taxon>
        <taxon>Pezizomycotina</taxon>
        <taxon>Dothideomycetes</taxon>
        <taxon>Dothideomycetes incertae sedis</taxon>
        <taxon>Botryosphaeriales</taxon>
        <taxon>Botryosphaeriaceae</taxon>
        <taxon>Neofusicoccum</taxon>
    </lineage>
</organism>
<gene>
    <name evidence="1" type="primary">g12358</name>
    <name evidence="1" type="ORF">NpPPO83_00012358</name>
</gene>
<name>A0ACB5RNK5_9PEZI</name>
<sequence>MVPRQQHHPPPQVPPHSPPFRPDLPRQSSALSKRSYHSSYSADDERSIAADTMGPDRERDIPARAPQYDGEDTTLTSRKELWGFYVYGWAAEVYKTAQDTGESMR</sequence>
<proteinExistence type="predicted"/>